<evidence type="ECO:0000313" key="3">
    <source>
        <dbReference type="Proteomes" id="UP000600918"/>
    </source>
</evidence>
<reference evidence="2" key="1">
    <citation type="journal article" date="2020" name="G3 (Bethesda)">
        <title>High-Quality Assemblies for Three Invasive Social Wasps from the &lt;i&gt;Vespula&lt;/i&gt; Genus.</title>
        <authorList>
            <person name="Harrop T.W.R."/>
            <person name="Guhlin J."/>
            <person name="McLaughlin G.M."/>
            <person name="Permina E."/>
            <person name="Stockwell P."/>
            <person name="Gilligan J."/>
            <person name="Le Lec M.F."/>
            <person name="Gruber M.A.M."/>
            <person name="Quinn O."/>
            <person name="Lovegrove M."/>
            <person name="Duncan E.J."/>
            <person name="Remnant E.J."/>
            <person name="Van Eeckhoven J."/>
            <person name="Graham B."/>
            <person name="Knapp R.A."/>
            <person name="Langford K.W."/>
            <person name="Kronenberg Z."/>
            <person name="Press M.O."/>
            <person name="Eacker S.M."/>
            <person name="Wilson-Rankin E.E."/>
            <person name="Purcell J."/>
            <person name="Lester P.J."/>
            <person name="Dearden P.K."/>
        </authorList>
    </citation>
    <scope>NUCLEOTIDE SEQUENCE</scope>
    <source>
        <strain evidence="2">Volc-1</strain>
    </source>
</reference>
<gene>
    <name evidence="2" type="ORF">H0235_012342</name>
</gene>
<feature type="region of interest" description="Disordered" evidence="1">
    <location>
        <begin position="1"/>
        <end position="33"/>
    </location>
</feature>
<sequence>MGYDVKGGAVVSRASSSKERKVQSVGKRREKGRCGEEREMIVNVGWLVGLTKQRNFHRAEKAFSSLEQQLLP</sequence>
<name>A0A834NQQ2_VESPE</name>
<dbReference type="EMBL" id="JACSDY010000011">
    <property type="protein sequence ID" value="KAF7415750.1"/>
    <property type="molecule type" value="Genomic_DNA"/>
</dbReference>
<dbReference type="AlphaFoldDB" id="A0A834NQQ2"/>
<evidence type="ECO:0000256" key="1">
    <source>
        <dbReference type="SAM" id="MobiDB-lite"/>
    </source>
</evidence>
<proteinExistence type="predicted"/>
<keyword evidence="3" id="KW-1185">Reference proteome</keyword>
<accession>A0A834NQQ2</accession>
<comment type="caution">
    <text evidence="2">The sequence shown here is derived from an EMBL/GenBank/DDBJ whole genome shotgun (WGS) entry which is preliminary data.</text>
</comment>
<organism evidence="2 3">
    <name type="scientific">Vespula pensylvanica</name>
    <name type="common">Western yellow jacket</name>
    <name type="synonym">Wasp</name>
    <dbReference type="NCBI Taxonomy" id="30213"/>
    <lineage>
        <taxon>Eukaryota</taxon>
        <taxon>Metazoa</taxon>
        <taxon>Ecdysozoa</taxon>
        <taxon>Arthropoda</taxon>
        <taxon>Hexapoda</taxon>
        <taxon>Insecta</taxon>
        <taxon>Pterygota</taxon>
        <taxon>Neoptera</taxon>
        <taxon>Endopterygota</taxon>
        <taxon>Hymenoptera</taxon>
        <taxon>Apocrita</taxon>
        <taxon>Aculeata</taxon>
        <taxon>Vespoidea</taxon>
        <taxon>Vespidae</taxon>
        <taxon>Vespinae</taxon>
        <taxon>Vespula</taxon>
    </lineage>
</organism>
<dbReference type="Proteomes" id="UP000600918">
    <property type="component" value="Unassembled WGS sequence"/>
</dbReference>
<evidence type="ECO:0000313" key="2">
    <source>
        <dbReference type="EMBL" id="KAF7415750.1"/>
    </source>
</evidence>
<protein>
    <submittedName>
        <fullName evidence="2">Uncharacterized protein</fullName>
    </submittedName>
</protein>